<evidence type="ECO:0000313" key="3">
    <source>
        <dbReference type="EMBL" id="PJG57811.1"/>
    </source>
</evidence>
<feature type="domain" description="LapD/MoxY periplasmic" evidence="2">
    <location>
        <begin position="25"/>
        <end position="146"/>
    </location>
</feature>
<organism evidence="3 4">
    <name type="scientific">Aeromonas cavernicola</name>
    <dbReference type="NCBI Taxonomy" id="1006623"/>
    <lineage>
        <taxon>Bacteria</taxon>
        <taxon>Pseudomonadati</taxon>
        <taxon>Pseudomonadota</taxon>
        <taxon>Gammaproteobacteria</taxon>
        <taxon>Aeromonadales</taxon>
        <taxon>Aeromonadaceae</taxon>
        <taxon>Aeromonas</taxon>
    </lineage>
</organism>
<dbReference type="InterPro" id="IPR042461">
    <property type="entry name" value="LapD_MoxY_peri_C"/>
</dbReference>
<dbReference type="Proteomes" id="UP000235861">
    <property type="component" value="Unassembled WGS sequence"/>
</dbReference>
<gene>
    <name evidence="3" type="ORF">CUC53_15905</name>
</gene>
<keyword evidence="1" id="KW-0472">Membrane</keyword>
<sequence length="426" mass="48447">MSFAKRLNIMIFFLFLTGSIALVSLEVNTLRRSILDQMQANLETSTTALGLVLQGTLLNGDKVLSETIINAMFDGGFVNSATLIDPDGKVLFERKFSSSQQNIPSWFTELIDMPAVAHEQEMTDGWNILGTIHLSGHTGYAYQYLWQALRTEVSLLFLGLLVSMISIQIFCYWLLSPLRKIPVDLNNDHVIRGEISITEPDMLEAKAIVIAIKKLINFNVDNLKRQKLNIFSLIRDYPQAAIDIDSNHNVGVTDKYTSFKNKEVIYTVSNHVNDDLINIKLTNHTDVKTKDSYKGIKISMDLIDVPESDWGYVLSTLNKFKEHIIDFRYATTNERMQLRLAELKNEGFNVAFHNFIVTEDSMSLLQYKPLFISTSVHFAPILWSMITHYYRTHGVTMLCESTSPSVSVNMLCEWGFEGTLEGERDE</sequence>
<dbReference type="RefSeq" id="WP_100295042.1">
    <property type="nucleotide sequence ID" value="NZ_PGGC01000165.1"/>
</dbReference>
<dbReference type="OrthoDB" id="5894408at2"/>
<comment type="caution">
    <text evidence="3">The sequence shown here is derived from an EMBL/GenBank/DDBJ whole genome shotgun (WGS) entry which is preliminary data.</text>
</comment>
<keyword evidence="4" id="KW-1185">Reference proteome</keyword>
<dbReference type="Pfam" id="PF16448">
    <property type="entry name" value="LapD_MoxY_N"/>
    <property type="match status" value="1"/>
</dbReference>
<dbReference type="Gene3D" id="3.30.110.200">
    <property type="match status" value="1"/>
</dbReference>
<protein>
    <recommendedName>
        <fullName evidence="2">LapD/MoxY periplasmic domain-containing protein</fullName>
    </recommendedName>
</protein>
<dbReference type="InterPro" id="IPR032244">
    <property type="entry name" value="LapD_MoxY_N"/>
</dbReference>
<proteinExistence type="predicted"/>
<keyword evidence="1" id="KW-1133">Transmembrane helix</keyword>
<keyword evidence="1" id="KW-0812">Transmembrane</keyword>
<evidence type="ECO:0000256" key="1">
    <source>
        <dbReference type="SAM" id="Phobius"/>
    </source>
</evidence>
<feature type="transmembrane region" description="Helical" evidence="1">
    <location>
        <begin position="6"/>
        <end position="25"/>
    </location>
</feature>
<dbReference type="EMBL" id="PGGC01000165">
    <property type="protein sequence ID" value="PJG57811.1"/>
    <property type="molecule type" value="Genomic_DNA"/>
</dbReference>
<reference evidence="3 4" key="1">
    <citation type="submission" date="2017-11" db="EMBL/GenBank/DDBJ databases">
        <title>Draft genome sequence of environmental isolate Aeromonas cavernicola sp. nov. MDC 2508.</title>
        <authorList>
            <person name="Colston S.M."/>
            <person name="Navarro A."/>
            <person name="Martinez-Murcia A.J."/>
            <person name="Graf J."/>
        </authorList>
    </citation>
    <scope>NUCLEOTIDE SEQUENCE [LARGE SCALE GENOMIC DNA]</scope>
    <source>
        <strain evidence="3 4">MDC 2508</strain>
    </source>
</reference>
<evidence type="ECO:0000313" key="4">
    <source>
        <dbReference type="Proteomes" id="UP000235861"/>
    </source>
</evidence>
<name>A0A2H9U1B1_9GAMM</name>
<dbReference type="Gene3D" id="6.20.270.20">
    <property type="entry name" value="LapD/MoxY periplasmic domain"/>
    <property type="match status" value="1"/>
</dbReference>
<evidence type="ECO:0000259" key="2">
    <source>
        <dbReference type="Pfam" id="PF16448"/>
    </source>
</evidence>
<accession>A0A2H9U1B1</accession>
<feature type="transmembrane region" description="Helical" evidence="1">
    <location>
        <begin position="153"/>
        <end position="175"/>
    </location>
</feature>
<dbReference type="AlphaFoldDB" id="A0A2H9U1B1"/>